<dbReference type="CDD" id="cd01949">
    <property type="entry name" value="GGDEF"/>
    <property type="match status" value="1"/>
</dbReference>
<organism evidence="5 6">
    <name type="scientific">Methylobacterium fujisawaense</name>
    <dbReference type="NCBI Taxonomy" id="107400"/>
    <lineage>
        <taxon>Bacteria</taxon>
        <taxon>Pseudomonadati</taxon>
        <taxon>Pseudomonadota</taxon>
        <taxon>Alphaproteobacteria</taxon>
        <taxon>Hyphomicrobiales</taxon>
        <taxon>Methylobacteriaceae</taxon>
        <taxon>Methylobacterium</taxon>
    </lineage>
</organism>
<dbReference type="PROSITE" id="PS50883">
    <property type="entry name" value="EAL"/>
    <property type="match status" value="1"/>
</dbReference>
<protein>
    <submittedName>
        <fullName evidence="5">Diguanylate cyclase (GGDEF)-like protein/PAS domain S-box-containing protein</fullName>
    </submittedName>
</protein>
<reference evidence="5 6" key="1">
    <citation type="submission" date="2020-08" db="EMBL/GenBank/DDBJ databases">
        <title>Genomic Encyclopedia of Type Strains, Phase IV (KMG-IV): sequencing the most valuable type-strain genomes for metagenomic binning, comparative biology and taxonomic classification.</title>
        <authorList>
            <person name="Goeker M."/>
        </authorList>
    </citation>
    <scope>NUCLEOTIDE SEQUENCE [LARGE SCALE GENOMIC DNA]</scope>
    <source>
        <strain evidence="5 6">DSM 5686</strain>
    </source>
</reference>
<dbReference type="SUPFAM" id="SSF55073">
    <property type="entry name" value="Nucleotide cyclase"/>
    <property type="match status" value="1"/>
</dbReference>
<dbReference type="PROSITE" id="PS50113">
    <property type="entry name" value="PAC"/>
    <property type="match status" value="1"/>
</dbReference>
<dbReference type="RefSeq" id="WP_182592302.1">
    <property type="nucleotide sequence ID" value="NZ_JACJIM010000004.1"/>
</dbReference>
<dbReference type="NCBIfam" id="TIGR00254">
    <property type="entry name" value="GGDEF"/>
    <property type="match status" value="1"/>
</dbReference>
<dbReference type="InterPro" id="IPR043128">
    <property type="entry name" value="Rev_trsase/Diguanyl_cyclase"/>
</dbReference>
<dbReference type="InterPro" id="IPR000160">
    <property type="entry name" value="GGDEF_dom"/>
</dbReference>
<evidence type="ECO:0000259" key="3">
    <source>
        <dbReference type="PROSITE" id="PS50883"/>
    </source>
</evidence>
<dbReference type="InterPro" id="IPR000014">
    <property type="entry name" value="PAS"/>
</dbReference>
<dbReference type="Pfam" id="PF00990">
    <property type="entry name" value="GGDEF"/>
    <property type="match status" value="1"/>
</dbReference>
<dbReference type="SUPFAM" id="SSF141868">
    <property type="entry name" value="EAL domain-like"/>
    <property type="match status" value="1"/>
</dbReference>
<dbReference type="Pfam" id="PF00563">
    <property type="entry name" value="EAL"/>
    <property type="match status" value="1"/>
</dbReference>
<feature type="domain" description="GGDEF" evidence="4">
    <location>
        <begin position="325"/>
        <end position="458"/>
    </location>
</feature>
<dbReference type="SMART" id="SM00052">
    <property type="entry name" value="EAL"/>
    <property type="match status" value="1"/>
</dbReference>
<evidence type="ECO:0000313" key="5">
    <source>
        <dbReference type="EMBL" id="MBA9063708.1"/>
    </source>
</evidence>
<dbReference type="SMART" id="SM00091">
    <property type="entry name" value="PAS"/>
    <property type="match status" value="1"/>
</dbReference>
<dbReference type="Proteomes" id="UP000565455">
    <property type="component" value="Unassembled WGS sequence"/>
</dbReference>
<sequence length="732" mass="80329">MRPPVLIEEDDRVAALAAYDLVDTVPAPAFTQIVSLATRLFDVPTAFVSLVDRSRQIFHAKVGLDLCETDREVAFCSHTIAQRDTLVVLDATLDPRFCDNPLVVGPPYIRFYAGIPLVAPSGHAVGTLCLVDTRPHHGFSAADQTILRNLADLALDRMELRRLQVAEQASHARFLQIASTSPNGIVCADAAGHITFWNDAAEGLFGYCATEAVGQSIDLVVPERMRRGHDGGLHRIAAGGEPRLLGKTVELPARHRDGTEFPIELSLSRWEEQGQPAFGAIIRDIRERRANEERLFRLAHLDPLTELPNRAVLRERLTEIVTAMRAVSVLMFDLDGFKEINDSHGHATGDAALKAMAARLLACVRPIDTVSRLGGDEFVLIMPDIGDPLRAAAVAEAIITAVAEPFEHAGQTLRVGTSVGIALAPAHGENADDLLSCADLALYQAKSEGRHCYRLFAPMLRERAQRTRTLRDELGRAVENDEFVLFYQPQVRMRDGALTGAEALIRWQHPERGLLAPGAFLDVLDKSRYAAQVGDWVLRTACRQAVAWRAVGAARFRIGVNLCSAQVQRGDLAETVQVALAESGLQADGLELEITENIVLRHDAQLVVALRNLREVGVGIAFDDYGTGYASLSLLKRFPLTRLKIDRSFVTGKLASHQDMTIVRAILQLGHGFKLDVIAEGIETEAEYTRLRTKGCQEGQGYLFGKPMPADIFANRFGLRIREDMPAALTAR</sequence>
<evidence type="ECO:0000313" key="6">
    <source>
        <dbReference type="Proteomes" id="UP000565455"/>
    </source>
</evidence>
<dbReference type="SUPFAM" id="SSF55781">
    <property type="entry name" value="GAF domain-like"/>
    <property type="match status" value="1"/>
</dbReference>
<dbReference type="InterPro" id="IPR029016">
    <property type="entry name" value="GAF-like_dom_sf"/>
</dbReference>
<dbReference type="InterPro" id="IPR035965">
    <property type="entry name" value="PAS-like_dom_sf"/>
</dbReference>
<dbReference type="PROSITE" id="PS50887">
    <property type="entry name" value="GGDEF"/>
    <property type="match status" value="1"/>
</dbReference>
<evidence type="ECO:0000259" key="1">
    <source>
        <dbReference type="PROSITE" id="PS50112"/>
    </source>
</evidence>
<keyword evidence="6" id="KW-1185">Reference proteome</keyword>
<dbReference type="InterPro" id="IPR003018">
    <property type="entry name" value="GAF"/>
</dbReference>
<dbReference type="InterPro" id="IPR052155">
    <property type="entry name" value="Biofilm_reg_signaling"/>
</dbReference>
<gene>
    <name evidence="5" type="ORF">GGQ91_003103</name>
</gene>
<dbReference type="CDD" id="cd00130">
    <property type="entry name" value="PAS"/>
    <property type="match status" value="1"/>
</dbReference>
<dbReference type="EMBL" id="JACJIM010000004">
    <property type="protein sequence ID" value="MBA9063708.1"/>
    <property type="molecule type" value="Genomic_DNA"/>
</dbReference>
<proteinExistence type="predicted"/>
<dbReference type="CDD" id="cd01948">
    <property type="entry name" value="EAL"/>
    <property type="match status" value="1"/>
</dbReference>
<dbReference type="PANTHER" id="PTHR44757:SF2">
    <property type="entry name" value="BIOFILM ARCHITECTURE MAINTENANCE PROTEIN MBAA"/>
    <property type="match status" value="1"/>
</dbReference>
<dbReference type="InterPro" id="IPR035919">
    <property type="entry name" value="EAL_sf"/>
</dbReference>
<evidence type="ECO:0000259" key="4">
    <source>
        <dbReference type="PROSITE" id="PS50887"/>
    </source>
</evidence>
<accession>A0ABR6DD47</accession>
<dbReference type="Pfam" id="PF00989">
    <property type="entry name" value="PAS"/>
    <property type="match status" value="1"/>
</dbReference>
<dbReference type="Gene3D" id="3.30.450.40">
    <property type="match status" value="1"/>
</dbReference>
<dbReference type="NCBIfam" id="TIGR00229">
    <property type="entry name" value="sensory_box"/>
    <property type="match status" value="1"/>
</dbReference>
<dbReference type="GeneID" id="96604782"/>
<dbReference type="Gene3D" id="3.30.70.270">
    <property type="match status" value="1"/>
</dbReference>
<feature type="domain" description="PAC" evidence="2">
    <location>
        <begin position="247"/>
        <end position="297"/>
    </location>
</feature>
<dbReference type="PROSITE" id="PS50112">
    <property type="entry name" value="PAS"/>
    <property type="match status" value="1"/>
</dbReference>
<comment type="caution">
    <text evidence="5">The sequence shown here is derived from an EMBL/GenBank/DDBJ whole genome shotgun (WGS) entry which is preliminary data.</text>
</comment>
<feature type="domain" description="PAS" evidence="1">
    <location>
        <begin position="170"/>
        <end position="240"/>
    </location>
</feature>
<dbReference type="SMART" id="SM00065">
    <property type="entry name" value="GAF"/>
    <property type="match status" value="1"/>
</dbReference>
<dbReference type="Pfam" id="PF01590">
    <property type="entry name" value="GAF"/>
    <property type="match status" value="1"/>
</dbReference>
<dbReference type="InterPro" id="IPR013767">
    <property type="entry name" value="PAS_fold"/>
</dbReference>
<dbReference type="SMART" id="SM00267">
    <property type="entry name" value="GGDEF"/>
    <property type="match status" value="1"/>
</dbReference>
<name>A0ABR6DD47_9HYPH</name>
<dbReference type="Gene3D" id="3.20.20.450">
    <property type="entry name" value="EAL domain"/>
    <property type="match status" value="1"/>
</dbReference>
<evidence type="ECO:0000259" key="2">
    <source>
        <dbReference type="PROSITE" id="PS50113"/>
    </source>
</evidence>
<dbReference type="Gene3D" id="3.30.450.20">
    <property type="entry name" value="PAS domain"/>
    <property type="match status" value="1"/>
</dbReference>
<dbReference type="InterPro" id="IPR001633">
    <property type="entry name" value="EAL_dom"/>
</dbReference>
<feature type="domain" description="EAL" evidence="3">
    <location>
        <begin position="467"/>
        <end position="721"/>
    </location>
</feature>
<dbReference type="InterPro" id="IPR029787">
    <property type="entry name" value="Nucleotide_cyclase"/>
</dbReference>
<dbReference type="InterPro" id="IPR000700">
    <property type="entry name" value="PAS-assoc_C"/>
</dbReference>
<dbReference type="PANTHER" id="PTHR44757">
    <property type="entry name" value="DIGUANYLATE CYCLASE DGCP"/>
    <property type="match status" value="1"/>
</dbReference>
<dbReference type="SUPFAM" id="SSF55785">
    <property type="entry name" value="PYP-like sensor domain (PAS domain)"/>
    <property type="match status" value="1"/>
</dbReference>